<dbReference type="GO" id="GO:0005829">
    <property type="term" value="C:cytosol"/>
    <property type="evidence" value="ECO:0007669"/>
    <property type="project" value="TreeGrafter"/>
</dbReference>
<dbReference type="SUPFAM" id="SSF54506">
    <property type="entry name" value="Diaminopimelate epimerase-like"/>
    <property type="match status" value="2"/>
</dbReference>
<organism evidence="5">
    <name type="scientific">Vecturithrix granuli</name>
    <dbReference type="NCBI Taxonomy" id="1499967"/>
    <lineage>
        <taxon>Bacteria</taxon>
        <taxon>Candidatus Moduliflexota</taxon>
        <taxon>Candidatus Vecturitrichia</taxon>
        <taxon>Candidatus Vecturitrichales</taxon>
        <taxon>Candidatus Vecturitrichaceae</taxon>
        <taxon>Candidatus Vecturithrix</taxon>
    </lineage>
</organism>
<evidence type="ECO:0000256" key="2">
    <source>
        <dbReference type="ARBA" id="ARBA00023235"/>
    </source>
</evidence>
<dbReference type="Pfam" id="PF01678">
    <property type="entry name" value="DAP_epimerase"/>
    <property type="match status" value="2"/>
</dbReference>
<dbReference type="STRING" id="1499967.U27_02169"/>
<dbReference type="InterPro" id="IPR001653">
    <property type="entry name" value="DAP_epimerase_DapF"/>
</dbReference>
<dbReference type="AlphaFoldDB" id="A0A0S6WAT0"/>
<feature type="site" description="Could be important to modulate the pK values of the two catalytic cysteine residues" evidence="3">
    <location>
        <position position="210"/>
    </location>
</feature>
<feature type="binding site" evidence="3">
    <location>
        <position position="12"/>
    </location>
    <ligand>
        <name>substrate</name>
    </ligand>
</feature>
<dbReference type="PANTHER" id="PTHR31689:SF0">
    <property type="entry name" value="DIAMINOPIMELATE EPIMERASE"/>
    <property type="match status" value="1"/>
</dbReference>
<keyword evidence="6" id="KW-1185">Reference proteome</keyword>
<dbReference type="GO" id="GO:0008837">
    <property type="term" value="F:diaminopimelate epimerase activity"/>
    <property type="evidence" value="ECO:0007669"/>
    <property type="project" value="UniProtKB-UniRule"/>
</dbReference>
<name>A0A0S6WAT0_VECG1</name>
<proteinExistence type="inferred from homology"/>
<comment type="caution">
    <text evidence="3">Lacks conserved residue(s) required for the propagation of feature annotation.</text>
</comment>
<dbReference type="EC" id="5.1.1.7" evidence="3 4"/>
<dbReference type="HOGENOM" id="CLU_053306_1_1_0"/>
<feature type="site" description="Could be important to modulate the pK values of the two catalytic cysteine residues" evidence="3">
    <location>
        <position position="161"/>
    </location>
</feature>
<dbReference type="GO" id="GO:0009089">
    <property type="term" value="P:lysine biosynthetic process via diaminopimelate"/>
    <property type="evidence" value="ECO:0007669"/>
    <property type="project" value="UniProtKB-UniRule"/>
</dbReference>
<keyword evidence="3" id="KW-0963">Cytoplasm</keyword>
<feature type="binding site" evidence="3">
    <location>
        <begin position="220"/>
        <end position="221"/>
    </location>
    <ligand>
        <name>substrate</name>
    </ligand>
</feature>
<dbReference type="UniPathway" id="UPA00034">
    <property type="reaction ID" value="UER00025"/>
</dbReference>
<evidence type="ECO:0000256" key="4">
    <source>
        <dbReference type="NCBIfam" id="TIGR00652"/>
    </source>
</evidence>
<dbReference type="PANTHER" id="PTHR31689">
    <property type="entry name" value="DIAMINOPIMELATE EPIMERASE, CHLOROPLASTIC"/>
    <property type="match status" value="1"/>
</dbReference>
<evidence type="ECO:0000256" key="3">
    <source>
        <dbReference type="HAMAP-Rule" id="MF_00197"/>
    </source>
</evidence>
<dbReference type="NCBIfam" id="TIGR00652">
    <property type="entry name" value="DapF"/>
    <property type="match status" value="1"/>
</dbReference>
<comment type="pathway">
    <text evidence="3">Amino-acid biosynthesis; L-lysine biosynthesis via DAP pathway; DL-2,6-diaminopimelate from LL-2,6-diaminopimelate: step 1/1.</text>
</comment>
<protein>
    <recommendedName>
        <fullName evidence="3 4">Diaminopimelate epimerase</fullName>
        <shortName evidence="3">DAP epimerase</shortName>
        <ecNumber evidence="3 4">5.1.1.7</ecNumber>
    </recommendedName>
    <alternativeName>
        <fullName evidence="3">PLP-independent amino acid racemase</fullName>
    </alternativeName>
</protein>
<keyword evidence="3" id="KW-0028">Amino-acid biosynthesis</keyword>
<reference evidence="5" key="1">
    <citation type="journal article" date="2015" name="PeerJ">
        <title>First genomic representation of candidate bacterial phylum KSB3 points to enhanced environmental sensing as a trigger of wastewater bulking.</title>
        <authorList>
            <person name="Sekiguchi Y."/>
            <person name="Ohashi A."/>
            <person name="Parks D.H."/>
            <person name="Yamauchi T."/>
            <person name="Tyson G.W."/>
            <person name="Hugenholtz P."/>
        </authorList>
    </citation>
    <scope>NUCLEOTIDE SEQUENCE [LARGE SCALE GENOMIC DNA]</scope>
</reference>
<keyword evidence="2 3" id="KW-0413">Isomerase</keyword>
<comment type="similarity">
    <text evidence="1 3">Belongs to the diaminopimelate epimerase family.</text>
</comment>
<dbReference type="HAMAP" id="MF_00197">
    <property type="entry name" value="DAP_epimerase"/>
    <property type="match status" value="1"/>
</dbReference>
<comment type="subcellular location">
    <subcellularLocation>
        <location evidence="3">Cytoplasm</location>
    </subcellularLocation>
</comment>
<gene>
    <name evidence="3" type="primary">dapF</name>
    <name evidence="5" type="ORF">U27_02169</name>
</gene>
<comment type="catalytic activity">
    <reaction evidence="3">
        <text>(2S,6S)-2,6-diaminopimelate = meso-2,6-diaminopimelate</text>
        <dbReference type="Rhea" id="RHEA:15393"/>
        <dbReference type="ChEBI" id="CHEBI:57609"/>
        <dbReference type="ChEBI" id="CHEBI:57791"/>
        <dbReference type="EC" id="5.1.1.7"/>
    </reaction>
</comment>
<feature type="binding site" evidence="3">
    <location>
        <position position="192"/>
    </location>
    <ligand>
        <name>substrate</name>
    </ligand>
</feature>
<feature type="binding site" evidence="3">
    <location>
        <begin position="210"/>
        <end position="211"/>
    </location>
    <ligand>
        <name>substrate</name>
    </ligand>
</feature>
<evidence type="ECO:0000256" key="1">
    <source>
        <dbReference type="ARBA" id="ARBA00010219"/>
    </source>
</evidence>
<sequence length="286" mass="31691">MMRFWKYHGLGNDYLVMPPEDISKELTPAQIRLICHPHYGIGSDGLLIGPFDAEEQTFRLRLFNPDGGEFEKSGNGLRIFARYLWDMGWVQNKPFHILTPGGKVTAQVFEGGRRVTVEMGQVSFHSSRIPVAGPPREVLQESIEVQGREFRFCAATIGNPHCVILCDDISRELACSIGPHVETDPRFPNRTNVQFLKVLDRATIQIEIWERGVGYTLASGSSSSAAAAVAHKLGLCDSHITVRMPGGELDIQIDPDYAITMTGAVTKICEGQFDNEAFDALNVIDN</sequence>
<feature type="binding site" evidence="3">
    <location>
        <position position="64"/>
    </location>
    <ligand>
        <name>substrate</name>
    </ligand>
</feature>
<dbReference type="Gene3D" id="3.10.310.10">
    <property type="entry name" value="Diaminopimelate Epimerase, Chain A, domain 1"/>
    <property type="match status" value="2"/>
</dbReference>
<dbReference type="Proteomes" id="UP000030661">
    <property type="component" value="Unassembled WGS sequence"/>
</dbReference>
<evidence type="ECO:0000313" key="6">
    <source>
        <dbReference type="Proteomes" id="UP000030661"/>
    </source>
</evidence>
<dbReference type="eggNOG" id="COG0253">
    <property type="taxonomic scope" value="Bacteria"/>
</dbReference>
<evidence type="ECO:0000313" key="5">
    <source>
        <dbReference type="EMBL" id="GAK55337.1"/>
    </source>
</evidence>
<comment type="function">
    <text evidence="3">Catalyzes the stereoinversion of LL-2,6-diaminopimelate (L,L-DAP) to meso-diaminopimelate (meso-DAP), a precursor of L-lysine and an essential component of the bacterial peptidoglycan.</text>
</comment>
<keyword evidence="3" id="KW-0457">Lysine biosynthesis</keyword>
<dbReference type="EMBL" id="DF820463">
    <property type="protein sequence ID" value="GAK55337.1"/>
    <property type="molecule type" value="Genomic_DNA"/>
</dbReference>
<feature type="binding site" evidence="3">
    <location>
        <position position="159"/>
    </location>
    <ligand>
        <name>substrate</name>
    </ligand>
</feature>
<feature type="binding site" evidence="3">
    <location>
        <begin position="74"/>
        <end position="75"/>
    </location>
    <ligand>
        <name>substrate</name>
    </ligand>
</feature>
<comment type="subunit">
    <text evidence="3">Homodimer.</text>
</comment>
<accession>A0A0S6WAT0</accession>